<keyword evidence="3" id="KW-0597">Phosphoprotein</keyword>
<dbReference type="Gene3D" id="3.30.565.10">
    <property type="entry name" value="Histidine kinase-like ATPase, C-terminal domain"/>
    <property type="match status" value="1"/>
</dbReference>
<keyword evidence="8" id="KW-0472">Membrane</keyword>
<dbReference type="CDD" id="cd00075">
    <property type="entry name" value="HATPase"/>
    <property type="match status" value="1"/>
</dbReference>
<accession>A0ABP7Q7A6</accession>
<dbReference type="InterPro" id="IPR050736">
    <property type="entry name" value="Sensor_HK_Regulatory"/>
</dbReference>
<dbReference type="EMBL" id="BAABAK010000016">
    <property type="protein sequence ID" value="GAA3977754.1"/>
    <property type="molecule type" value="Genomic_DNA"/>
</dbReference>
<evidence type="ECO:0000256" key="6">
    <source>
        <dbReference type="ARBA" id="ARBA00023012"/>
    </source>
</evidence>
<name>A0ABP7Q7A6_9SPHI</name>
<keyword evidence="7" id="KW-0802">TPR repeat</keyword>
<dbReference type="Pfam" id="PF02518">
    <property type="entry name" value="HATPase_c"/>
    <property type="match status" value="1"/>
</dbReference>
<feature type="transmembrane region" description="Helical" evidence="8">
    <location>
        <begin position="515"/>
        <end position="533"/>
    </location>
</feature>
<evidence type="ECO:0000256" key="2">
    <source>
        <dbReference type="ARBA" id="ARBA00012438"/>
    </source>
</evidence>
<dbReference type="InterPro" id="IPR003594">
    <property type="entry name" value="HATPase_dom"/>
</dbReference>
<evidence type="ECO:0000256" key="3">
    <source>
        <dbReference type="ARBA" id="ARBA00022553"/>
    </source>
</evidence>
<organism evidence="10 11">
    <name type="scientific">Pedobacter ginsengiterrae</name>
    <dbReference type="NCBI Taxonomy" id="871696"/>
    <lineage>
        <taxon>Bacteria</taxon>
        <taxon>Pseudomonadati</taxon>
        <taxon>Bacteroidota</taxon>
        <taxon>Sphingobacteriia</taxon>
        <taxon>Sphingobacteriales</taxon>
        <taxon>Sphingobacteriaceae</taxon>
        <taxon>Pedobacter</taxon>
    </lineage>
</organism>
<keyword evidence="8" id="KW-0812">Transmembrane</keyword>
<dbReference type="InterPro" id="IPR019734">
    <property type="entry name" value="TPR_rpt"/>
</dbReference>
<evidence type="ECO:0000313" key="11">
    <source>
        <dbReference type="Proteomes" id="UP001501081"/>
    </source>
</evidence>
<dbReference type="InterPro" id="IPR004358">
    <property type="entry name" value="Sig_transdc_His_kin-like_C"/>
</dbReference>
<evidence type="ECO:0000259" key="9">
    <source>
        <dbReference type="PROSITE" id="PS50109"/>
    </source>
</evidence>
<dbReference type="SUPFAM" id="SSF48452">
    <property type="entry name" value="TPR-like"/>
    <property type="match status" value="2"/>
</dbReference>
<reference evidence="11" key="1">
    <citation type="journal article" date="2019" name="Int. J. Syst. Evol. Microbiol.">
        <title>The Global Catalogue of Microorganisms (GCM) 10K type strain sequencing project: providing services to taxonomists for standard genome sequencing and annotation.</title>
        <authorList>
            <consortium name="The Broad Institute Genomics Platform"/>
            <consortium name="The Broad Institute Genome Sequencing Center for Infectious Disease"/>
            <person name="Wu L."/>
            <person name="Ma J."/>
        </authorList>
    </citation>
    <scope>NUCLEOTIDE SEQUENCE [LARGE SCALE GENOMIC DNA]</scope>
    <source>
        <strain evidence="11">JCM 17338</strain>
    </source>
</reference>
<dbReference type="SMART" id="SM00028">
    <property type="entry name" value="TPR"/>
    <property type="match status" value="6"/>
</dbReference>
<feature type="repeat" description="TPR" evidence="7">
    <location>
        <begin position="186"/>
        <end position="219"/>
    </location>
</feature>
<feature type="repeat" description="TPR" evidence="7">
    <location>
        <begin position="320"/>
        <end position="353"/>
    </location>
</feature>
<dbReference type="SUPFAM" id="SSF55874">
    <property type="entry name" value="ATPase domain of HSP90 chaperone/DNA topoisomerase II/histidine kinase"/>
    <property type="match status" value="1"/>
</dbReference>
<keyword evidence="5" id="KW-0418">Kinase</keyword>
<dbReference type="InterPro" id="IPR036097">
    <property type="entry name" value="HisK_dim/P_sf"/>
</dbReference>
<gene>
    <name evidence="10" type="ORF">GCM10022246_32560</name>
</gene>
<dbReference type="SMART" id="SM00387">
    <property type="entry name" value="HATPase_c"/>
    <property type="match status" value="1"/>
</dbReference>
<dbReference type="InterPro" id="IPR036890">
    <property type="entry name" value="HATPase_C_sf"/>
</dbReference>
<keyword evidence="4" id="KW-0808">Transferase</keyword>
<keyword evidence="6" id="KW-0902">Two-component regulatory system</keyword>
<dbReference type="Gene3D" id="1.10.287.130">
    <property type="match status" value="1"/>
</dbReference>
<comment type="catalytic activity">
    <reaction evidence="1">
        <text>ATP + protein L-histidine = ADP + protein N-phospho-L-histidine.</text>
        <dbReference type="EC" id="2.7.13.3"/>
    </reaction>
</comment>
<evidence type="ECO:0000256" key="7">
    <source>
        <dbReference type="PROSITE-ProRule" id="PRU00339"/>
    </source>
</evidence>
<dbReference type="PROSITE" id="PS50109">
    <property type="entry name" value="HIS_KIN"/>
    <property type="match status" value="1"/>
</dbReference>
<dbReference type="Pfam" id="PF13181">
    <property type="entry name" value="TPR_8"/>
    <property type="match status" value="1"/>
</dbReference>
<dbReference type="Proteomes" id="UP001501081">
    <property type="component" value="Unassembled WGS sequence"/>
</dbReference>
<feature type="repeat" description="TPR" evidence="7">
    <location>
        <begin position="146"/>
        <end position="179"/>
    </location>
</feature>
<dbReference type="CDD" id="cd00082">
    <property type="entry name" value="HisKA"/>
    <property type="match status" value="1"/>
</dbReference>
<evidence type="ECO:0000256" key="4">
    <source>
        <dbReference type="ARBA" id="ARBA00022679"/>
    </source>
</evidence>
<evidence type="ECO:0000256" key="8">
    <source>
        <dbReference type="SAM" id="Phobius"/>
    </source>
</evidence>
<evidence type="ECO:0000313" key="10">
    <source>
        <dbReference type="EMBL" id="GAA3977754.1"/>
    </source>
</evidence>
<protein>
    <recommendedName>
        <fullName evidence="2">histidine kinase</fullName>
        <ecNumber evidence="2">2.7.13.3</ecNumber>
    </recommendedName>
</protein>
<dbReference type="SUPFAM" id="SSF47384">
    <property type="entry name" value="Homodimeric domain of signal transducing histidine kinase"/>
    <property type="match status" value="1"/>
</dbReference>
<sequence length="783" mass="89383">MDLMNYWCFKSVVHSLNLKVNKSFVACIAFLIFGFDAIAQTKTSQQKLDSLLLLNQKYIRQDSIKGVLLTDILRLYGRLNSPDKVEEYALKSLQLSNKLGSKNLAAFTYNRVGLFYHGVSNYQKAEENYKKSLKEYLLIGNQNKVAGLYMSLGALYISIPDYGKALEMNQKAVNIYQKTNSDDELSNCYINISEIYQDLGQHKQALEYVRMALKFFIKNDDIRGQALAYEGIGLAYFKATPAELISMDILPNQKLSVALENFNKSLKIAEHIEDNDDIVSGNKINIGLVYEKMGQNDLAFKSYQSSIDITKKSNAKRDYAESLQALGNFYNNQRDYSNAVRLLTQTLNIAQQNKFLDIERDANLVLSEAYDKLKKYDESLAFYKQYVLVKDEIFNQEKEREITRRQMQLDFGVKEKDYQLKQQITTGELQQQVLLAKQQQQKLILRQQELALSDKEKILQRLKFLQKQKDLEAEKRVQGSDFERSKLISRNEALEKNRQISDQKQQIKYDGKVKIFLSVAIALVLFTAGLIYFNQRKTTKLNKIINKQKRELEQLSRVKDRIFSVVSHDMRTPVNSLISFIQLLEEGNIEQIKLNRYAASLKNNLTYTSSMMENLLNWAASQMQGFNPYLETIDAHSLSIEVINSLQSVADLKQIEIHNNINQGAECKADFNMLSLVLRNLIGNSIKFTPEKGIITLSTEANSEQLQITISDTGVGMPEEFVSHFNKSEYQGAGVSTPGTNKEKGTGLGLLLCRTFMGLMDSKITVSSAKNKGTQFTLWLIKA</sequence>
<comment type="caution">
    <text evidence="10">The sequence shown here is derived from an EMBL/GenBank/DDBJ whole genome shotgun (WGS) entry which is preliminary data.</text>
</comment>
<dbReference type="Gene3D" id="1.25.40.10">
    <property type="entry name" value="Tetratricopeptide repeat domain"/>
    <property type="match status" value="3"/>
</dbReference>
<keyword evidence="8" id="KW-1133">Transmembrane helix</keyword>
<dbReference type="EC" id="2.7.13.3" evidence="2"/>
<dbReference type="PANTHER" id="PTHR43711:SF1">
    <property type="entry name" value="HISTIDINE KINASE 1"/>
    <property type="match status" value="1"/>
</dbReference>
<evidence type="ECO:0000256" key="1">
    <source>
        <dbReference type="ARBA" id="ARBA00000085"/>
    </source>
</evidence>
<dbReference type="PANTHER" id="PTHR43711">
    <property type="entry name" value="TWO-COMPONENT HISTIDINE KINASE"/>
    <property type="match status" value="1"/>
</dbReference>
<keyword evidence="11" id="KW-1185">Reference proteome</keyword>
<dbReference type="InterPro" id="IPR003661">
    <property type="entry name" value="HisK_dim/P_dom"/>
</dbReference>
<dbReference type="Pfam" id="PF13424">
    <property type="entry name" value="TPR_12"/>
    <property type="match status" value="2"/>
</dbReference>
<proteinExistence type="predicted"/>
<dbReference type="SMART" id="SM00388">
    <property type="entry name" value="HisKA"/>
    <property type="match status" value="1"/>
</dbReference>
<dbReference type="InterPro" id="IPR011990">
    <property type="entry name" value="TPR-like_helical_dom_sf"/>
</dbReference>
<dbReference type="PRINTS" id="PR00344">
    <property type="entry name" value="BCTRLSENSOR"/>
</dbReference>
<dbReference type="PROSITE" id="PS50005">
    <property type="entry name" value="TPR"/>
    <property type="match status" value="3"/>
</dbReference>
<dbReference type="InterPro" id="IPR005467">
    <property type="entry name" value="His_kinase_dom"/>
</dbReference>
<dbReference type="Pfam" id="PF00512">
    <property type="entry name" value="HisKA"/>
    <property type="match status" value="1"/>
</dbReference>
<feature type="domain" description="Histidine kinase" evidence="9">
    <location>
        <begin position="565"/>
        <end position="783"/>
    </location>
</feature>
<evidence type="ECO:0000256" key="5">
    <source>
        <dbReference type="ARBA" id="ARBA00022777"/>
    </source>
</evidence>